<comment type="caution">
    <text evidence="3">The sequence shown here is derived from an EMBL/GenBank/DDBJ whole genome shotgun (WGS) entry which is preliminary data.</text>
</comment>
<accession>A0AAP2DM53</accession>
<dbReference type="GO" id="GO:0008889">
    <property type="term" value="F:glycerophosphodiester phosphodiesterase activity"/>
    <property type="evidence" value="ECO:0007669"/>
    <property type="project" value="TreeGrafter"/>
</dbReference>
<dbReference type="GO" id="GO:0070291">
    <property type="term" value="P:N-acylethanolamine metabolic process"/>
    <property type="evidence" value="ECO:0007669"/>
    <property type="project" value="TreeGrafter"/>
</dbReference>
<dbReference type="Gene3D" id="3.20.20.190">
    <property type="entry name" value="Phosphatidylinositol (PI) phosphodiesterase"/>
    <property type="match status" value="1"/>
</dbReference>
<keyword evidence="4" id="KW-1185">Reference proteome</keyword>
<feature type="domain" description="GP-PDE" evidence="2">
    <location>
        <begin position="39"/>
        <end position="275"/>
    </location>
</feature>
<dbReference type="RefSeq" id="WP_254165820.1">
    <property type="nucleotide sequence ID" value="NZ_JAHESF010000018.1"/>
</dbReference>
<evidence type="ECO:0000256" key="1">
    <source>
        <dbReference type="SAM" id="SignalP"/>
    </source>
</evidence>
<reference evidence="3 4" key="1">
    <citation type="submission" date="2021-05" db="EMBL/GenBank/DDBJ databases">
        <title>A Polyphasic approach of four new species of the genus Ohtaekwangia: Ohtaekwangia histidinii sp. nov., Ohtaekwangia cretensis sp. nov., Ohtaekwangia indiensis sp. nov., Ohtaekwangia reichenbachii sp. nov. from diverse environment.</title>
        <authorList>
            <person name="Octaviana S."/>
        </authorList>
    </citation>
    <scope>NUCLEOTIDE SEQUENCE [LARGE SCALE GENOMIC DNA]</scope>
    <source>
        <strain evidence="3 4">PWU4</strain>
    </source>
</reference>
<dbReference type="PROSITE" id="PS50007">
    <property type="entry name" value="PIPLC_X_DOMAIN"/>
    <property type="match status" value="1"/>
</dbReference>
<feature type="chain" id="PRO_5043007108" evidence="1">
    <location>
        <begin position="21"/>
        <end position="282"/>
    </location>
</feature>
<dbReference type="Proteomes" id="UP001319200">
    <property type="component" value="Unassembled WGS sequence"/>
</dbReference>
<gene>
    <name evidence="3" type="ORF">KK083_18370</name>
</gene>
<organism evidence="3 4">
    <name type="scientific">Chryseosolibacter histidini</name>
    <dbReference type="NCBI Taxonomy" id="2782349"/>
    <lineage>
        <taxon>Bacteria</taxon>
        <taxon>Pseudomonadati</taxon>
        <taxon>Bacteroidota</taxon>
        <taxon>Cytophagia</taxon>
        <taxon>Cytophagales</taxon>
        <taxon>Chryseotaleaceae</taxon>
        <taxon>Chryseosolibacter</taxon>
    </lineage>
</organism>
<dbReference type="PANTHER" id="PTHR46320">
    <property type="entry name" value="GLYCEROPHOSPHODIESTER PHOSPHODIESTERASE 1"/>
    <property type="match status" value="1"/>
</dbReference>
<sequence>MARCSFTLLLFLACAFTALGQQTADDIRRKFLQVPPSTVLVAAHRAAHKKYPENSLKAITEAIRLGVDIIEIDVKVSKDGVPFLMHDRTMDRTTNGKGDPEALTWAELQQYFIVDKGKRTSLRIPSLEDALKLAEGKVMVDLDIKTDRVDDVIRMVKKTGTENIVFFFDSDFQVLSRIRAAGKDLMIMPRAHSYTQADSALLLFDASVVHIDFSFYTPECTQLIHNNDARVWINALGDIDADLIRGKQKRALKKLLKDGADIVQTDEPELLLKILSENGYRP</sequence>
<name>A0AAP2DM53_9BACT</name>
<protein>
    <submittedName>
        <fullName evidence="3">Glycerophosphodiester phosphodiesterase family protein</fullName>
    </submittedName>
</protein>
<dbReference type="SUPFAM" id="SSF51695">
    <property type="entry name" value="PLC-like phosphodiesterases"/>
    <property type="match status" value="1"/>
</dbReference>
<evidence type="ECO:0000259" key="2">
    <source>
        <dbReference type="PROSITE" id="PS51704"/>
    </source>
</evidence>
<proteinExistence type="predicted"/>
<feature type="signal peptide" evidence="1">
    <location>
        <begin position="1"/>
        <end position="20"/>
    </location>
</feature>
<dbReference type="PANTHER" id="PTHR46320:SF1">
    <property type="entry name" value="GLYCEROPHOSPHODIESTER PHOSPHODIESTERASE 1"/>
    <property type="match status" value="1"/>
</dbReference>
<dbReference type="PROSITE" id="PS51704">
    <property type="entry name" value="GP_PDE"/>
    <property type="match status" value="1"/>
</dbReference>
<dbReference type="AlphaFoldDB" id="A0AAP2DM53"/>
<dbReference type="CDD" id="cd08566">
    <property type="entry name" value="GDPD_AtGDE_like"/>
    <property type="match status" value="1"/>
</dbReference>
<evidence type="ECO:0000313" key="3">
    <source>
        <dbReference type="EMBL" id="MBT1698865.1"/>
    </source>
</evidence>
<dbReference type="GO" id="GO:0006644">
    <property type="term" value="P:phospholipid metabolic process"/>
    <property type="evidence" value="ECO:0007669"/>
    <property type="project" value="TreeGrafter"/>
</dbReference>
<dbReference type="GO" id="GO:0005886">
    <property type="term" value="C:plasma membrane"/>
    <property type="evidence" value="ECO:0007669"/>
    <property type="project" value="TreeGrafter"/>
</dbReference>
<dbReference type="InterPro" id="IPR017946">
    <property type="entry name" value="PLC-like_Pdiesterase_TIM-brl"/>
</dbReference>
<dbReference type="GO" id="GO:0006580">
    <property type="term" value="P:ethanolamine metabolic process"/>
    <property type="evidence" value="ECO:0007669"/>
    <property type="project" value="TreeGrafter"/>
</dbReference>
<dbReference type="EMBL" id="JAHESF010000018">
    <property type="protein sequence ID" value="MBT1698865.1"/>
    <property type="molecule type" value="Genomic_DNA"/>
</dbReference>
<dbReference type="InterPro" id="IPR030395">
    <property type="entry name" value="GP_PDE_dom"/>
</dbReference>
<dbReference type="Pfam" id="PF03009">
    <property type="entry name" value="GDPD"/>
    <property type="match status" value="1"/>
</dbReference>
<evidence type="ECO:0000313" key="4">
    <source>
        <dbReference type="Proteomes" id="UP001319200"/>
    </source>
</evidence>
<keyword evidence="1" id="KW-0732">Signal</keyword>